<proteinExistence type="predicted"/>
<protein>
    <recommendedName>
        <fullName evidence="1">DUF4159 domain-containing protein</fullName>
    </recommendedName>
</protein>
<dbReference type="Pfam" id="PF13709">
    <property type="entry name" value="DUF4159"/>
    <property type="match status" value="1"/>
</dbReference>
<dbReference type="InterPro" id="IPR025297">
    <property type="entry name" value="DUF4159"/>
</dbReference>
<dbReference type="EMBL" id="UINC01005497">
    <property type="protein sequence ID" value="SVA21697.1"/>
    <property type="molecule type" value="Genomic_DNA"/>
</dbReference>
<gene>
    <name evidence="2" type="ORF">METZ01_LOCUS74551</name>
</gene>
<name>A0A381U310_9ZZZZ</name>
<evidence type="ECO:0000259" key="1">
    <source>
        <dbReference type="Pfam" id="PF13709"/>
    </source>
</evidence>
<accession>A0A381U310</accession>
<evidence type="ECO:0000313" key="2">
    <source>
        <dbReference type="EMBL" id="SVA21697.1"/>
    </source>
</evidence>
<sequence>MRPRFFVRVGVIVTTIAGVSLGGLWAAERIARASIAGPGVANLAAQAQPIFRRADVRPSIKNPSANAREFFFTRAIYNGGRRWGSWATDFPKADRQFLTILDRLVDMDAYELENAVQLDDPNIRRFPFLYALEVGNMYMTESEVKGLREYLLAGGFLMIDDFWGQWEWDNFEAEIKRVLPEYPIIEVPLDHPIFNTVYNIEEIVQVPNIGNAQRGGPTWERDGRVPYVRGVFDENGRLMVIINWNTDIGDAWEWAENPYYPLRYSTYAIEITVNIIVYAMSH</sequence>
<dbReference type="Gene3D" id="3.40.50.12140">
    <property type="entry name" value="Domain of unknown function DUF4159"/>
    <property type="match status" value="1"/>
</dbReference>
<dbReference type="AlphaFoldDB" id="A0A381U310"/>
<feature type="domain" description="DUF4159" evidence="1">
    <location>
        <begin position="83"/>
        <end position="280"/>
    </location>
</feature>
<reference evidence="2" key="1">
    <citation type="submission" date="2018-05" db="EMBL/GenBank/DDBJ databases">
        <authorList>
            <person name="Lanie J.A."/>
            <person name="Ng W.-L."/>
            <person name="Kazmierczak K.M."/>
            <person name="Andrzejewski T.M."/>
            <person name="Davidsen T.M."/>
            <person name="Wayne K.J."/>
            <person name="Tettelin H."/>
            <person name="Glass J.I."/>
            <person name="Rusch D."/>
            <person name="Podicherti R."/>
            <person name="Tsui H.-C.T."/>
            <person name="Winkler M.E."/>
        </authorList>
    </citation>
    <scope>NUCLEOTIDE SEQUENCE</scope>
</reference>
<organism evidence="2">
    <name type="scientific">marine metagenome</name>
    <dbReference type="NCBI Taxonomy" id="408172"/>
    <lineage>
        <taxon>unclassified sequences</taxon>
        <taxon>metagenomes</taxon>
        <taxon>ecological metagenomes</taxon>
    </lineage>
</organism>